<proteinExistence type="predicted"/>
<comment type="caution">
    <text evidence="1">The sequence shown here is derived from an EMBL/GenBank/DDBJ whole genome shotgun (WGS) entry which is preliminary data.</text>
</comment>
<organism evidence="1 2">
    <name type="scientific">Nibrella saemangeumensis</name>
    <dbReference type="NCBI Taxonomy" id="1084526"/>
    <lineage>
        <taxon>Bacteria</taxon>
        <taxon>Pseudomonadati</taxon>
        <taxon>Bacteroidota</taxon>
        <taxon>Cytophagia</taxon>
        <taxon>Cytophagales</taxon>
        <taxon>Spirosomataceae</taxon>
        <taxon>Nibrella</taxon>
    </lineage>
</organism>
<name>A0ABP8NPT2_9BACT</name>
<sequence>MPASSGTFVAWNFDTGHLTDSKQLKQKRYESINFIRSCAYFDEHGRMCEPVGAERHCQYRQEVKS</sequence>
<accession>A0ABP8NPT2</accession>
<protein>
    <submittedName>
        <fullName evidence="1">Uncharacterized protein</fullName>
    </submittedName>
</protein>
<dbReference type="Proteomes" id="UP001501175">
    <property type="component" value="Unassembled WGS sequence"/>
</dbReference>
<dbReference type="EMBL" id="BAABHD010000084">
    <property type="protein sequence ID" value="GAA4470751.1"/>
    <property type="molecule type" value="Genomic_DNA"/>
</dbReference>
<reference evidence="2" key="1">
    <citation type="journal article" date="2019" name="Int. J. Syst. Evol. Microbiol.">
        <title>The Global Catalogue of Microorganisms (GCM) 10K type strain sequencing project: providing services to taxonomists for standard genome sequencing and annotation.</title>
        <authorList>
            <consortium name="The Broad Institute Genomics Platform"/>
            <consortium name="The Broad Institute Genome Sequencing Center for Infectious Disease"/>
            <person name="Wu L."/>
            <person name="Ma J."/>
        </authorList>
    </citation>
    <scope>NUCLEOTIDE SEQUENCE [LARGE SCALE GENOMIC DNA]</scope>
    <source>
        <strain evidence="2">JCM 17927</strain>
    </source>
</reference>
<evidence type="ECO:0000313" key="2">
    <source>
        <dbReference type="Proteomes" id="UP001501175"/>
    </source>
</evidence>
<keyword evidence="2" id="KW-1185">Reference proteome</keyword>
<evidence type="ECO:0000313" key="1">
    <source>
        <dbReference type="EMBL" id="GAA4470751.1"/>
    </source>
</evidence>
<gene>
    <name evidence="1" type="ORF">GCM10023189_59940</name>
</gene>